<sequence>MTHSNITLEDSRRFRVTMKINIFKKLGVGWKRVAPNAYLASDRPAFSKLNPIVLK</sequence>
<dbReference type="EMBL" id="JAHVHP010000002">
    <property type="protein sequence ID" value="MBY5951768.1"/>
    <property type="molecule type" value="Genomic_DNA"/>
</dbReference>
<evidence type="ECO:0000313" key="2">
    <source>
        <dbReference type="Proteomes" id="UP000766609"/>
    </source>
</evidence>
<comment type="caution">
    <text evidence="1">The sequence shown here is derived from an EMBL/GenBank/DDBJ whole genome shotgun (WGS) entry which is preliminary data.</text>
</comment>
<organism evidence="1 2">
    <name type="scientific">Algoriphagus marincola</name>
    <dbReference type="NCBI Taxonomy" id="264027"/>
    <lineage>
        <taxon>Bacteria</taxon>
        <taxon>Pseudomonadati</taxon>
        <taxon>Bacteroidota</taxon>
        <taxon>Cytophagia</taxon>
        <taxon>Cytophagales</taxon>
        <taxon>Cyclobacteriaceae</taxon>
        <taxon>Algoriphagus</taxon>
    </lineage>
</organism>
<dbReference type="Proteomes" id="UP000766609">
    <property type="component" value="Unassembled WGS sequence"/>
</dbReference>
<proteinExistence type="predicted"/>
<evidence type="ECO:0000313" key="1">
    <source>
        <dbReference type="EMBL" id="MBY5951768.1"/>
    </source>
</evidence>
<accession>A0ABS7N5Z5</accession>
<gene>
    <name evidence="1" type="ORF">KUV23_12335</name>
</gene>
<dbReference type="RefSeq" id="WP_222584336.1">
    <property type="nucleotide sequence ID" value="NZ_JAHVHP010000002.1"/>
</dbReference>
<reference evidence="1 2" key="1">
    <citation type="submission" date="2021-06" db="EMBL/GenBank/DDBJ databases">
        <title>44 bacteria genomes isolated from Dapeng, Shenzhen.</title>
        <authorList>
            <person name="Zheng W."/>
            <person name="Yu S."/>
            <person name="Huang Y."/>
        </authorList>
    </citation>
    <scope>NUCLEOTIDE SEQUENCE [LARGE SCALE GENOMIC DNA]</scope>
    <source>
        <strain evidence="1 2">DP5N14-6</strain>
    </source>
</reference>
<protein>
    <submittedName>
        <fullName evidence="1">Uncharacterized protein</fullName>
    </submittedName>
</protein>
<name>A0ABS7N5Z5_9BACT</name>
<keyword evidence="2" id="KW-1185">Reference proteome</keyword>